<protein>
    <recommendedName>
        <fullName evidence="3">glycerol kinase</fullName>
        <ecNumber evidence="3">2.7.1.30</ecNumber>
    </recommendedName>
    <alternativeName>
        <fullName evidence="9">ATP:glycerol 3-phosphotransferase</fullName>
    </alternativeName>
</protein>
<dbReference type="GO" id="GO:0019563">
    <property type="term" value="P:glycerol catabolic process"/>
    <property type="evidence" value="ECO:0007669"/>
    <property type="project" value="TreeGrafter"/>
</dbReference>
<evidence type="ECO:0000256" key="9">
    <source>
        <dbReference type="ARBA" id="ARBA00043149"/>
    </source>
</evidence>
<evidence type="ECO:0000256" key="3">
    <source>
        <dbReference type="ARBA" id="ARBA00012099"/>
    </source>
</evidence>
<dbReference type="CDD" id="cd07786">
    <property type="entry name" value="FGGY_EcGK_like"/>
    <property type="match status" value="1"/>
</dbReference>
<comment type="catalytic activity">
    <reaction evidence="10">
        <text>glycerol + ATP = sn-glycerol 3-phosphate + ADP + H(+)</text>
        <dbReference type="Rhea" id="RHEA:21644"/>
        <dbReference type="ChEBI" id="CHEBI:15378"/>
        <dbReference type="ChEBI" id="CHEBI:17754"/>
        <dbReference type="ChEBI" id="CHEBI:30616"/>
        <dbReference type="ChEBI" id="CHEBI:57597"/>
        <dbReference type="ChEBI" id="CHEBI:456216"/>
        <dbReference type="EC" id="2.7.1.30"/>
    </reaction>
</comment>
<dbReference type="Pfam" id="PF02782">
    <property type="entry name" value="FGGY_C"/>
    <property type="match status" value="1"/>
</dbReference>
<dbReference type="FunFam" id="3.30.420.40:FF:000007">
    <property type="entry name" value="Glycerol kinase"/>
    <property type="match status" value="1"/>
</dbReference>
<dbReference type="PIRSF" id="PIRSF000538">
    <property type="entry name" value="GlpK"/>
    <property type="match status" value="1"/>
</dbReference>
<comment type="similarity">
    <text evidence="2">Belongs to the FGGY kinase family.</text>
</comment>
<dbReference type="InterPro" id="IPR018485">
    <property type="entry name" value="FGGY_C"/>
</dbReference>
<evidence type="ECO:0000256" key="10">
    <source>
        <dbReference type="ARBA" id="ARBA00052101"/>
    </source>
</evidence>
<dbReference type="GO" id="GO:0004370">
    <property type="term" value="F:glycerol kinase activity"/>
    <property type="evidence" value="ECO:0007669"/>
    <property type="project" value="UniProtKB-EC"/>
</dbReference>
<keyword evidence="8" id="KW-0067">ATP-binding</keyword>
<evidence type="ECO:0000259" key="11">
    <source>
        <dbReference type="Pfam" id="PF00370"/>
    </source>
</evidence>
<dbReference type="NCBIfam" id="TIGR01311">
    <property type="entry name" value="glycerol_kin"/>
    <property type="match status" value="1"/>
</dbReference>
<keyword evidence="6" id="KW-0418">Kinase</keyword>
<evidence type="ECO:0000256" key="1">
    <source>
        <dbReference type="ARBA" id="ARBA00005190"/>
    </source>
</evidence>
<dbReference type="PANTHER" id="PTHR10196:SF78">
    <property type="entry name" value="GLYCEROL KINASE"/>
    <property type="match status" value="1"/>
</dbReference>
<dbReference type="GO" id="GO:0005524">
    <property type="term" value="F:ATP binding"/>
    <property type="evidence" value="ECO:0007669"/>
    <property type="project" value="UniProtKB-KW"/>
</dbReference>
<dbReference type="GO" id="GO:0006072">
    <property type="term" value="P:glycerol-3-phosphate metabolic process"/>
    <property type="evidence" value="ECO:0007669"/>
    <property type="project" value="InterPro"/>
</dbReference>
<dbReference type="GO" id="GO:0005829">
    <property type="term" value="C:cytosol"/>
    <property type="evidence" value="ECO:0007669"/>
    <property type="project" value="TreeGrafter"/>
</dbReference>
<keyword evidence="7" id="KW-0319">Glycerol metabolism</keyword>
<name>A0A381V3S1_9ZZZZ</name>
<dbReference type="HAMAP" id="MF_00186">
    <property type="entry name" value="Glycerol_kin"/>
    <property type="match status" value="1"/>
</dbReference>
<accession>A0A381V3S1</accession>
<dbReference type="InterPro" id="IPR005999">
    <property type="entry name" value="Glycerol_kin"/>
</dbReference>
<gene>
    <name evidence="13" type="ORF">METZ01_LOCUS87893</name>
</gene>
<dbReference type="InterPro" id="IPR000577">
    <property type="entry name" value="Carb_kinase_FGGY"/>
</dbReference>
<dbReference type="NCBIfam" id="NF000756">
    <property type="entry name" value="PRK00047.1"/>
    <property type="match status" value="1"/>
</dbReference>
<dbReference type="PROSITE" id="PS00445">
    <property type="entry name" value="FGGY_KINASES_2"/>
    <property type="match status" value="1"/>
</dbReference>
<feature type="domain" description="Carbohydrate kinase FGGY C-terminal" evidence="12">
    <location>
        <begin position="259"/>
        <end position="447"/>
    </location>
</feature>
<sequence length="497" mass="53522">MNRSTYILAIDQGTTSSRAIVFDNNGNAVAKAQNELPQIYPANGLVEHDPEKIWETTCAVCRQALSACDGNVTAIGITNQRETIVVWDRATGVPIHNAIVWQDRRTAETCTQLRDRNLEGWVNERTGLLLDPYFTATKLGWLLDHVDGARQRAEQGDLAAGTIDSFLLWRLTGGQMHATDATNASRTLLFNIHSQQWDPDLLALFDIPDAILPEVKNSADDYGCTSAEVFGSAIPILGIAGDQHAALIGQACVHAGMMKSTYGTGCFALLNTGTQAIASSHRLLTTIGYRIEGKVHYALEGSIFNAGTAVQWLRDSLGVIESAAESADHAEASATHGDVIFVPAFTGLGAPHWDPHARGTIYGLTRDSGPADLARAALEAVGYQSAELLDAMAGDSATTITTLRVDGGMAKNDWMLQFLANITGVDVERPTVIETTALGAARLAALGAGILNSLEGVAKHWQLERRFHPQMSSTERHTLVSSWTRAVHNTRSFGSPR</sequence>
<dbReference type="EMBL" id="UINC01007777">
    <property type="protein sequence ID" value="SVA35039.1"/>
    <property type="molecule type" value="Genomic_DNA"/>
</dbReference>
<dbReference type="Gene3D" id="3.30.420.40">
    <property type="match status" value="2"/>
</dbReference>
<dbReference type="InterPro" id="IPR018483">
    <property type="entry name" value="Carb_kinase_FGGY_CS"/>
</dbReference>
<dbReference type="Pfam" id="PF00370">
    <property type="entry name" value="FGGY_N"/>
    <property type="match status" value="1"/>
</dbReference>
<evidence type="ECO:0000256" key="5">
    <source>
        <dbReference type="ARBA" id="ARBA00022741"/>
    </source>
</evidence>
<evidence type="ECO:0000259" key="12">
    <source>
        <dbReference type="Pfam" id="PF02782"/>
    </source>
</evidence>
<keyword evidence="5" id="KW-0547">Nucleotide-binding</keyword>
<dbReference type="PANTHER" id="PTHR10196">
    <property type="entry name" value="SUGAR KINASE"/>
    <property type="match status" value="1"/>
</dbReference>
<evidence type="ECO:0000256" key="2">
    <source>
        <dbReference type="ARBA" id="ARBA00009156"/>
    </source>
</evidence>
<evidence type="ECO:0000256" key="8">
    <source>
        <dbReference type="ARBA" id="ARBA00022840"/>
    </source>
</evidence>
<evidence type="ECO:0000256" key="6">
    <source>
        <dbReference type="ARBA" id="ARBA00022777"/>
    </source>
</evidence>
<proteinExistence type="inferred from homology"/>
<evidence type="ECO:0000313" key="13">
    <source>
        <dbReference type="EMBL" id="SVA35039.1"/>
    </source>
</evidence>
<dbReference type="AlphaFoldDB" id="A0A381V3S1"/>
<dbReference type="SUPFAM" id="SSF53067">
    <property type="entry name" value="Actin-like ATPase domain"/>
    <property type="match status" value="2"/>
</dbReference>
<evidence type="ECO:0000256" key="7">
    <source>
        <dbReference type="ARBA" id="ARBA00022798"/>
    </source>
</evidence>
<comment type="pathway">
    <text evidence="1">Polyol metabolism; glycerol degradation via glycerol kinase pathway; sn-glycerol 3-phosphate from glycerol: step 1/1.</text>
</comment>
<dbReference type="InterPro" id="IPR043129">
    <property type="entry name" value="ATPase_NBD"/>
</dbReference>
<reference evidence="13" key="1">
    <citation type="submission" date="2018-05" db="EMBL/GenBank/DDBJ databases">
        <authorList>
            <person name="Lanie J.A."/>
            <person name="Ng W.-L."/>
            <person name="Kazmierczak K.M."/>
            <person name="Andrzejewski T.M."/>
            <person name="Davidsen T.M."/>
            <person name="Wayne K.J."/>
            <person name="Tettelin H."/>
            <person name="Glass J.I."/>
            <person name="Rusch D."/>
            <person name="Podicherti R."/>
            <person name="Tsui H.-C.T."/>
            <person name="Winkler M.E."/>
        </authorList>
    </citation>
    <scope>NUCLEOTIDE SEQUENCE</scope>
</reference>
<dbReference type="EC" id="2.7.1.30" evidence="3"/>
<dbReference type="FunFam" id="3.30.420.40:FF:000008">
    <property type="entry name" value="Glycerol kinase"/>
    <property type="match status" value="1"/>
</dbReference>
<evidence type="ECO:0000256" key="4">
    <source>
        <dbReference type="ARBA" id="ARBA00022679"/>
    </source>
</evidence>
<feature type="domain" description="Carbohydrate kinase FGGY N-terminal" evidence="11">
    <location>
        <begin position="6"/>
        <end position="249"/>
    </location>
</feature>
<keyword evidence="4" id="KW-0808">Transferase</keyword>
<organism evidence="13">
    <name type="scientific">marine metagenome</name>
    <dbReference type="NCBI Taxonomy" id="408172"/>
    <lineage>
        <taxon>unclassified sequences</taxon>
        <taxon>metagenomes</taxon>
        <taxon>ecological metagenomes</taxon>
    </lineage>
</organism>
<dbReference type="InterPro" id="IPR018484">
    <property type="entry name" value="FGGY_N"/>
</dbReference>